<dbReference type="KEGG" id="scla:SCLARK_001166"/>
<sequence length="125" mass="13486">MIGIVLVSHLEEIASGIKKLLQEFNKTVAITFAKTNGAIGTTFEAVQAAIDENPAEEILVFYDLGSSKINAQLVIDLGSTKQICILDTALLESAFLATNLIGFDQDFKTIIAALRAEELKSKTNL</sequence>
<dbReference type="RefSeq" id="WP_100254648.1">
    <property type="nucleotide sequence ID" value="NZ_CP015819.1"/>
</dbReference>
<dbReference type="PROSITE" id="PS51096">
    <property type="entry name" value="PTS_EIIA_TYPE_4"/>
    <property type="match status" value="1"/>
</dbReference>
<dbReference type="Proteomes" id="UP000231179">
    <property type="component" value="Chromosome"/>
</dbReference>
<reference evidence="3 4" key="1">
    <citation type="submission" date="2017-11" db="EMBL/GenBank/DDBJ databases">
        <title>Complete genome sequence of Spiroplasma clarkii CN-5 (DSM 19994).</title>
        <authorList>
            <person name="Tsai Y.-M."/>
            <person name="Chang A."/>
            <person name="Lo W.-S."/>
            <person name="Kuo C.-H."/>
        </authorList>
    </citation>
    <scope>NUCLEOTIDE SEQUENCE [LARGE SCALE GENOMIC DNA]</scope>
    <source>
        <strain evidence="3 4">CN-5</strain>
    </source>
</reference>
<accession>A0A1Y0L133</accession>
<evidence type="ECO:0000313" key="3">
    <source>
        <dbReference type="EMBL" id="ATX71107.1"/>
    </source>
</evidence>
<dbReference type="GO" id="GO:0016020">
    <property type="term" value="C:membrane"/>
    <property type="evidence" value="ECO:0007669"/>
    <property type="project" value="InterPro"/>
</dbReference>
<evidence type="ECO:0000259" key="2">
    <source>
        <dbReference type="PROSITE" id="PS51096"/>
    </source>
</evidence>
<dbReference type="PANTHER" id="PTHR38594:SF1">
    <property type="entry name" value="PEP-DEPENDENT DIHYDROXYACETONE KINASE, PHOSPHORYL DONOR SUBUNIT DHAM"/>
    <property type="match status" value="1"/>
</dbReference>
<dbReference type="AlphaFoldDB" id="A0A1Y0L133"/>
<dbReference type="EMBL" id="CP024870">
    <property type="protein sequence ID" value="ATX71107.1"/>
    <property type="molecule type" value="Genomic_DNA"/>
</dbReference>
<dbReference type="InterPro" id="IPR004701">
    <property type="entry name" value="PTS_EIIA_man-typ"/>
</dbReference>
<dbReference type="Pfam" id="PF03610">
    <property type="entry name" value="EIIA-man"/>
    <property type="match status" value="1"/>
</dbReference>
<dbReference type="InterPro" id="IPR039643">
    <property type="entry name" value="DhaM"/>
</dbReference>
<keyword evidence="3" id="KW-0418">Kinase</keyword>
<dbReference type="GO" id="GO:0019563">
    <property type="term" value="P:glycerol catabolic process"/>
    <property type="evidence" value="ECO:0007669"/>
    <property type="project" value="InterPro"/>
</dbReference>
<protein>
    <submittedName>
        <fullName evidence="3">PTS-dependent dihydroxyacetone kinase phosphotransferase subunit DhaM</fullName>
    </submittedName>
</protein>
<proteinExistence type="predicted"/>
<organism evidence="3 4">
    <name type="scientific">Spiroplasma clarkii</name>
    <dbReference type="NCBI Taxonomy" id="2139"/>
    <lineage>
        <taxon>Bacteria</taxon>
        <taxon>Bacillati</taxon>
        <taxon>Mycoplasmatota</taxon>
        <taxon>Mollicutes</taxon>
        <taxon>Entomoplasmatales</taxon>
        <taxon>Spiroplasmataceae</taxon>
        <taxon>Spiroplasma</taxon>
    </lineage>
</organism>
<evidence type="ECO:0000256" key="1">
    <source>
        <dbReference type="ARBA" id="ARBA00022679"/>
    </source>
</evidence>
<dbReference type="InterPro" id="IPR036662">
    <property type="entry name" value="PTS_EIIA_man-typ_sf"/>
</dbReference>
<keyword evidence="4" id="KW-1185">Reference proteome</keyword>
<dbReference type="GO" id="GO:0009401">
    <property type="term" value="P:phosphoenolpyruvate-dependent sugar phosphotransferase system"/>
    <property type="evidence" value="ECO:0007669"/>
    <property type="project" value="InterPro"/>
</dbReference>
<dbReference type="PANTHER" id="PTHR38594">
    <property type="entry name" value="PEP-DEPENDENT DIHYDROXYACETONE KINASE, PHOSPHORYL DONOR SUBUNIT DHAM"/>
    <property type="match status" value="1"/>
</dbReference>
<dbReference type="SUPFAM" id="SSF53062">
    <property type="entry name" value="PTS system fructose IIA component-like"/>
    <property type="match status" value="1"/>
</dbReference>
<keyword evidence="1 3" id="KW-0808">Transferase</keyword>
<feature type="domain" description="PTS EIIA type-4" evidence="2">
    <location>
        <begin position="1"/>
        <end position="125"/>
    </location>
</feature>
<name>A0A1Y0L133_9MOLU</name>
<evidence type="ECO:0000313" key="4">
    <source>
        <dbReference type="Proteomes" id="UP000231179"/>
    </source>
</evidence>
<dbReference type="OrthoDB" id="7065393at2"/>
<dbReference type="Gene3D" id="3.40.50.510">
    <property type="entry name" value="Phosphotransferase system, mannose-type IIA component"/>
    <property type="match status" value="1"/>
</dbReference>
<dbReference type="GO" id="GO:0047324">
    <property type="term" value="F:phosphoenolpyruvate-glycerone phosphotransferase activity"/>
    <property type="evidence" value="ECO:0007669"/>
    <property type="project" value="InterPro"/>
</dbReference>
<gene>
    <name evidence="3" type="ORF">SCLAR_v1c07940</name>
</gene>